<reference evidence="2" key="1">
    <citation type="submission" date="2015-04" db="UniProtKB">
        <authorList>
            <consortium name="EnsemblPlants"/>
        </authorList>
    </citation>
    <scope>IDENTIFICATION</scope>
</reference>
<dbReference type="Proteomes" id="UP000026962">
    <property type="component" value="Chromosome 9"/>
</dbReference>
<dbReference type="EnsemblPlants" id="OPUNC09G16790.1">
    <property type="protein sequence ID" value="OPUNC09G16790.1"/>
    <property type="gene ID" value="OPUNC09G16790"/>
</dbReference>
<proteinExistence type="inferred from homology"/>
<evidence type="ECO:0000313" key="2">
    <source>
        <dbReference type="EnsemblPlants" id="OPUNC09G16790.1"/>
    </source>
</evidence>
<dbReference type="STRING" id="4537.A0A0E0M434"/>
<dbReference type="Pfam" id="PF02519">
    <property type="entry name" value="Auxin_inducible"/>
    <property type="match status" value="1"/>
</dbReference>
<name>A0A0E0M434_ORYPU</name>
<reference evidence="2" key="2">
    <citation type="submission" date="2018-05" db="EMBL/GenBank/DDBJ databases">
        <title>OpunRS2 (Oryza punctata Reference Sequence Version 2).</title>
        <authorList>
            <person name="Zhang J."/>
            <person name="Kudrna D."/>
            <person name="Lee S."/>
            <person name="Talag J."/>
            <person name="Welchert J."/>
            <person name="Wing R.A."/>
        </authorList>
    </citation>
    <scope>NUCLEOTIDE SEQUENCE [LARGE SCALE GENOMIC DNA]</scope>
</reference>
<dbReference type="PANTHER" id="PTHR31175">
    <property type="entry name" value="AUXIN-RESPONSIVE FAMILY PROTEIN"/>
    <property type="match status" value="1"/>
</dbReference>
<dbReference type="InterPro" id="IPR003676">
    <property type="entry name" value="SAUR_fam"/>
</dbReference>
<organism evidence="2">
    <name type="scientific">Oryza punctata</name>
    <name type="common">Red rice</name>
    <dbReference type="NCBI Taxonomy" id="4537"/>
    <lineage>
        <taxon>Eukaryota</taxon>
        <taxon>Viridiplantae</taxon>
        <taxon>Streptophyta</taxon>
        <taxon>Embryophyta</taxon>
        <taxon>Tracheophyta</taxon>
        <taxon>Spermatophyta</taxon>
        <taxon>Magnoliopsida</taxon>
        <taxon>Liliopsida</taxon>
        <taxon>Poales</taxon>
        <taxon>Poaceae</taxon>
        <taxon>BOP clade</taxon>
        <taxon>Oryzoideae</taxon>
        <taxon>Oryzeae</taxon>
        <taxon>Oryzinae</taxon>
        <taxon>Oryza</taxon>
    </lineage>
</organism>
<accession>A0A0E0M434</accession>
<comment type="similarity">
    <text evidence="1">Belongs to the ARG7 family.</text>
</comment>
<evidence type="ECO:0000256" key="1">
    <source>
        <dbReference type="ARBA" id="ARBA00006974"/>
    </source>
</evidence>
<keyword evidence="3" id="KW-1185">Reference proteome</keyword>
<evidence type="ECO:0008006" key="4">
    <source>
        <dbReference type="Google" id="ProtNLM"/>
    </source>
</evidence>
<protein>
    <recommendedName>
        <fullName evidence="4">Auxin-responsive protein</fullName>
    </recommendedName>
</protein>
<dbReference type="GO" id="GO:0009733">
    <property type="term" value="P:response to auxin"/>
    <property type="evidence" value="ECO:0007669"/>
    <property type="project" value="InterPro"/>
</dbReference>
<dbReference type="HOGENOM" id="CLU_907305_0_0_1"/>
<dbReference type="PANTHER" id="PTHR31175:SF94">
    <property type="entry name" value="OS09G0547000 PROTEIN"/>
    <property type="match status" value="1"/>
</dbReference>
<sequence length="307" mass="32623">MIHAKKLAQLAKKLQQRMVSAGGSRQKAATADDCCSTASSSLAGKGHCAVYTADGARFEVPLPYLGTPLIGELLTMSQEEFGFASDDGRITLPCDASVMEYVMCLLNREASEEVERAFLSSIARTYHNVGVISHQLAGMGKMPKDSLLRHTYDHLGPGPGIVVEHAVVPFLPNGPHVKGHDRVKPTTTLSRNFESARAVPLVERDNTRGEEMREAETREDERLGVLDRLPRPPQVGLHAAGGGAAEVVVGVDVAVLEREDGGAGRRGAGLRGDGVLLAVEGEARDDVAVLEDGGGVAGDEVDDSEMH</sequence>
<dbReference type="AlphaFoldDB" id="A0A0E0M434"/>
<dbReference type="Gramene" id="OPUNC09G16790.1">
    <property type="protein sequence ID" value="OPUNC09G16790.1"/>
    <property type="gene ID" value="OPUNC09G16790"/>
</dbReference>
<evidence type="ECO:0000313" key="3">
    <source>
        <dbReference type="Proteomes" id="UP000026962"/>
    </source>
</evidence>